<reference evidence="1 2" key="1">
    <citation type="journal article" date="2017" name="Mol. Plant">
        <title>The Genome of Medicinal Plant Macleaya cordata Provides New Insights into Benzylisoquinoline Alkaloids Metabolism.</title>
        <authorList>
            <person name="Liu X."/>
            <person name="Liu Y."/>
            <person name="Huang P."/>
            <person name="Ma Y."/>
            <person name="Qing Z."/>
            <person name="Tang Q."/>
            <person name="Cao H."/>
            <person name="Cheng P."/>
            <person name="Zheng Y."/>
            <person name="Yuan Z."/>
            <person name="Zhou Y."/>
            <person name="Liu J."/>
            <person name="Tang Z."/>
            <person name="Zhuo Y."/>
            <person name="Zhang Y."/>
            <person name="Yu L."/>
            <person name="Huang J."/>
            <person name="Yang P."/>
            <person name="Peng Q."/>
            <person name="Zhang J."/>
            <person name="Jiang W."/>
            <person name="Zhang Z."/>
            <person name="Lin K."/>
            <person name="Ro D.K."/>
            <person name="Chen X."/>
            <person name="Xiong X."/>
            <person name="Shang Y."/>
            <person name="Huang S."/>
            <person name="Zeng J."/>
        </authorList>
    </citation>
    <scope>NUCLEOTIDE SEQUENCE [LARGE SCALE GENOMIC DNA]</scope>
    <source>
        <strain evidence="2">cv. BLH2017</strain>
        <tissue evidence="1">Root</tissue>
    </source>
</reference>
<comment type="caution">
    <text evidence="1">The sequence shown here is derived from an EMBL/GenBank/DDBJ whole genome shotgun (WGS) entry which is preliminary data.</text>
</comment>
<dbReference type="EMBL" id="MVGT01000282">
    <property type="protein sequence ID" value="OVA19055.1"/>
    <property type="molecule type" value="Genomic_DNA"/>
</dbReference>
<keyword evidence="2" id="KW-1185">Reference proteome</keyword>
<accession>A0A200R8M7</accession>
<evidence type="ECO:0000313" key="1">
    <source>
        <dbReference type="EMBL" id="OVA19055.1"/>
    </source>
</evidence>
<organism evidence="1 2">
    <name type="scientific">Macleaya cordata</name>
    <name type="common">Five-seeded plume-poppy</name>
    <name type="synonym">Bocconia cordata</name>
    <dbReference type="NCBI Taxonomy" id="56857"/>
    <lineage>
        <taxon>Eukaryota</taxon>
        <taxon>Viridiplantae</taxon>
        <taxon>Streptophyta</taxon>
        <taxon>Embryophyta</taxon>
        <taxon>Tracheophyta</taxon>
        <taxon>Spermatophyta</taxon>
        <taxon>Magnoliopsida</taxon>
        <taxon>Ranunculales</taxon>
        <taxon>Papaveraceae</taxon>
        <taxon>Papaveroideae</taxon>
        <taxon>Macleaya</taxon>
    </lineage>
</organism>
<evidence type="ECO:0000313" key="2">
    <source>
        <dbReference type="Proteomes" id="UP000195402"/>
    </source>
</evidence>
<dbReference type="InParanoid" id="A0A200R8M7"/>
<dbReference type="AlphaFoldDB" id="A0A200R8M7"/>
<sequence length="107" mass="12188">MDKNMPSKFKFMNERVKSEGHNDQRDFLRKAGMVKKMTSEFKVRTIASEKLGMVESFLFSMDEEPVATASVAASTKTEQGKTKETISNTQEKEYDGYGNTIICKCER</sequence>
<proteinExistence type="predicted"/>
<gene>
    <name evidence="1" type="ORF">BVC80_6309g2</name>
</gene>
<protein>
    <submittedName>
        <fullName evidence="1">Uncharacterized protein</fullName>
    </submittedName>
</protein>
<name>A0A200R8M7_MACCD</name>
<dbReference type="Proteomes" id="UP000195402">
    <property type="component" value="Unassembled WGS sequence"/>
</dbReference>